<organism evidence="3 4">
    <name type="scientific">Saponaria officinalis</name>
    <name type="common">Common soapwort</name>
    <name type="synonym">Lychnis saponaria</name>
    <dbReference type="NCBI Taxonomy" id="3572"/>
    <lineage>
        <taxon>Eukaryota</taxon>
        <taxon>Viridiplantae</taxon>
        <taxon>Streptophyta</taxon>
        <taxon>Embryophyta</taxon>
        <taxon>Tracheophyta</taxon>
        <taxon>Spermatophyta</taxon>
        <taxon>Magnoliopsida</taxon>
        <taxon>eudicotyledons</taxon>
        <taxon>Gunneridae</taxon>
        <taxon>Pentapetalae</taxon>
        <taxon>Caryophyllales</taxon>
        <taxon>Caryophyllaceae</taxon>
        <taxon>Caryophylleae</taxon>
        <taxon>Saponaria</taxon>
    </lineage>
</organism>
<keyword evidence="1" id="KW-1133">Transmembrane helix</keyword>
<evidence type="ECO:0000256" key="1">
    <source>
        <dbReference type="SAM" id="Phobius"/>
    </source>
</evidence>
<evidence type="ECO:0000313" key="4">
    <source>
        <dbReference type="Proteomes" id="UP001443914"/>
    </source>
</evidence>
<dbReference type="EMBL" id="JBDFQZ010000002">
    <property type="protein sequence ID" value="KAK9749858.1"/>
    <property type="molecule type" value="Genomic_DNA"/>
</dbReference>
<accession>A0AAW1MUJ0</accession>
<evidence type="ECO:0008006" key="5">
    <source>
        <dbReference type="Google" id="ProtNLM"/>
    </source>
</evidence>
<reference evidence="3" key="1">
    <citation type="submission" date="2024-03" db="EMBL/GenBank/DDBJ databases">
        <title>WGS assembly of Saponaria officinalis var. Norfolk2.</title>
        <authorList>
            <person name="Jenkins J."/>
            <person name="Shu S."/>
            <person name="Grimwood J."/>
            <person name="Barry K."/>
            <person name="Goodstein D."/>
            <person name="Schmutz J."/>
            <person name="Leebens-Mack J."/>
            <person name="Osbourn A."/>
        </authorList>
    </citation>
    <scope>NUCLEOTIDE SEQUENCE [LARGE SCALE GENOMIC DNA]</scope>
    <source>
        <strain evidence="3">JIC</strain>
    </source>
</reference>
<gene>
    <name evidence="3" type="ORF">RND81_02G155700</name>
</gene>
<evidence type="ECO:0000313" key="3">
    <source>
        <dbReference type="EMBL" id="KAK9749858.1"/>
    </source>
</evidence>
<dbReference type="AlphaFoldDB" id="A0AAW1MUJ0"/>
<feature type="signal peptide" evidence="2">
    <location>
        <begin position="1"/>
        <end position="24"/>
    </location>
</feature>
<keyword evidence="1" id="KW-0472">Membrane</keyword>
<keyword evidence="1" id="KW-0812">Transmembrane</keyword>
<keyword evidence="4" id="KW-1185">Reference proteome</keyword>
<feature type="chain" id="PRO_5043743882" description="NADH dehydrogenase subunit 4" evidence="2">
    <location>
        <begin position="25"/>
        <end position="70"/>
    </location>
</feature>
<proteinExistence type="predicted"/>
<sequence>MWCNYYPLILISAILVCYPPISSSMKTMLNYCLFRLDSLLCFILSVSFIPNFSLFYFFSVFSQKIRVLWF</sequence>
<comment type="caution">
    <text evidence="3">The sequence shown here is derived from an EMBL/GenBank/DDBJ whole genome shotgun (WGS) entry which is preliminary data.</text>
</comment>
<protein>
    <recommendedName>
        <fullName evidence="5">NADH dehydrogenase subunit 4</fullName>
    </recommendedName>
</protein>
<feature type="transmembrane region" description="Helical" evidence="1">
    <location>
        <begin position="39"/>
        <end position="61"/>
    </location>
</feature>
<keyword evidence="2" id="KW-0732">Signal</keyword>
<dbReference type="Proteomes" id="UP001443914">
    <property type="component" value="Unassembled WGS sequence"/>
</dbReference>
<name>A0AAW1MUJ0_SAPOF</name>
<evidence type="ECO:0000256" key="2">
    <source>
        <dbReference type="SAM" id="SignalP"/>
    </source>
</evidence>